<dbReference type="Pfam" id="PF13333">
    <property type="entry name" value="rve_2"/>
    <property type="match status" value="1"/>
</dbReference>
<comment type="caution">
    <text evidence="2">The sequence shown here is derived from an EMBL/GenBank/DDBJ whole genome shotgun (WGS) entry which is preliminary data.</text>
</comment>
<evidence type="ECO:0000313" key="2">
    <source>
        <dbReference type="EMBL" id="GEN65420.1"/>
    </source>
</evidence>
<accession>A0A511XR34</accession>
<dbReference type="AlphaFoldDB" id="A0A511XR34"/>
<gene>
    <name evidence="2" type="ORF">AOE01nite_36440</name>
</gene>
<dbReference type="PANTHER" id="PTHR46889:SF4">
    <property type="entry name" value="TRANSPOSASE INSO FOR INSERTION SEQUENCE ELEMENT IS911B-RELATED"/>
    <property type="match status" value="1"/>
</dbReference>
<dbReference type="InterPro" id="IPR050900">
    <property type="entry name" value="Transposase_IS3/IS150/IS904"/>
</dbReference>
<dbReference type="InterPro" id="IPR012337">
    <property type="entry name" value="RNaseH-like_sf"/>
</dbReference>
<dbReference type="InterPro" id="IPR036397">
    <property type="entry name" value="RNaseH_sf"/>
</dbReference>
<dbReference type="PROSITE" id="PS50994">
    <property type="entry name" value="INTEGRASE"/>
    <property type="match status" value="1"/>
</dbReference>
<reference evidence="2 3" key="1">
    <citation type="submission" date="2019-07" db="EMBL/GenBank/DDBJ databases">
        <title>Whole genome shotgun sequence of Acetobacter oeni NBRC 105207.</title>
        <authorList>
            <person name="Hosoyama A."/>
            <person name="Uohara A."/>
            <person name="Ohji S."/>
            <person name="Ichikawa N."/>
        </authorList>
    </citation>
    <scope>NUCLEOTIDE SEQUENCE [LARGE SCALE GENOMIC DNA]</scope>
    <source>
        <strain evidence="2 3">NBRC 105207</strain>
    </source>
</reference>
<dbReference type="InterPro" id="IPR048020">
    <property type="entry name" value="Transpos_IS3"/>
</dbReference>
<proteinExistence type="predicted"/>
<keyword evidence="3" id="KW-1185">Reference proteome</keyword>
<dbReference type="Pfam" id="PF00665">
    <property type="entry name" value="rve"/>
    <property type="match status" value="1"/>
</dbReference>
<organism evidence="2 3">
    <name type="scientific">Acetobacter oeni</name>
    <dbReference type="NCBI Taxonomy" id="304077"/>
    <lineage>
        <taxon>Bacteria</taxon>
        <taxon>Pseudomonadati</taxon>
        <taxon>Pseudomonadota</taxon>
        <taxon>Alphaproteobacteria</taxon>
        <taxon>Acetobacterales</taxon>
        <taxon>Acetobacteraceae</taxon>
        <taxon>Acetobacter</taxon>
    </lineage>
</organism>
<protein>
    <recommendedName>
        <fullName evidence="1">Integrase catalytic domain-containing protein</fullName>
    </recommendedName>
</protein>
<dbReference type="GO" id="GO:0003676">
    <property type="term" value="F:nucleic acid binding"/>
    <property type="evidence" value="ECO:0007669"/>
    <property type="project" value="InterPro"/>
</dbReference>
<dbReference type="NCBIfam" id="NF033516">
    <property type="entry name" value="transpos_IS3"/>
    <property type="match status" value="1"/>
</dbReference>
<dbReference type="Proteomes" id="UP000321746">
    <property type="component" value="Unassembled WGS sequence"/>
</dbReference>
<evidence type="ECO:0000313" key="3">
    <source>
        <dbReference type="Proteomes" id="UP000321746"/>
    </source>
</evidence>
<feature type="domain" description="Integrase catalytic" evidence="1">
    <location>
        <begin position="27"/>
        <end position="186"/>
    </location>
</feature>
<dbReference type="InterPro" id="IPR001584">
    <property type="entry name" value="Integrase_cat-core"/>
</dbReference>
<dbReference type="Gene3D" id="3.30.420.10">
    <property type="entry name" value="Ribonuclease H-like superfamily/Ribonuclease H"/>
    <property type="match status" value="1"/>
</dbReference>
<name>A0A511XR34_9PROT</name>
<evidence type="ECO:0000259" key="1">
    <source>
        <dbReference type="PROSITE" id="PS50994"/>
    </source>
</evidence>
<sequence length="186" mass="21723">MRENDIRVVRTRRFKVTINSTHTHAIESNLPGKNFSTTAINQKWAADITYIWTREGWVYLSVVLDLFSRRIIGWNLDTRMTADLAIMALKRAIALRQPSGGRVHHADRGSQYCSEDYRKILSAHGFIVSMSRKGNGWDNAVTESFFKTMKAELLWRQAWMTRQEVEQAITRYINDFYNPQRRHSAL</sequence>
<dbReference type="SUPFAM" id="SSF53098">
    <property type="entry name" value="Ribonuclease H-like"/>
    <property type="match status" value="1"/>
</dbReference>
<dbReference type="EMBL" id="BJYG01000126">
    <property type="protein sequence ID" value="GEN65420.1"/>
    <property type="molecule type" value="Genomic_DNA"/>
</dbReference>
<dbReference type="PANTHER" id="PTHR46889">
    <property type="entry name" value="TRANSPOSASE INSF FOR INSERTION SEQUENCE IS3B-RELATED"/>
    <property type="match status" value="1"/>
</dbReference>
<dbReference type="GO" id="GO:0015074">
    <property type="term" value="P:DNA integration"/>
    <property type="evidence" value="ECO:0007669"/>
    <property type="project" value="InterPro"/>
</dbReference>